<dbReference type="EMBL" id="QPMK01000016">
    <property type="protein sequence ID" value="RDD64916.1"/>
    <property type="molecule type" value="Genomic_DNA"/>
</dbReference>
<evidence type="ECO:0000313" key="2">
    <source>
        <dbReference type="Proteomes" id="UP000253977"/>
    </source>
</evidence>
<sequence length="86" mass="9670">MPKVPSPCISVCKFKREGHCIGCSMTKAQKSTFKALKKDKHREAFVELVVAQQSAMGRYTHWKLAYEKRCRKKKVALTVLDGGKAA</sequence>
<dbReference type="Pfam" id="PF06945">
    <property type="entry name" value="DUF1289"/>
    <property type="match status" value="1"/>
</dbReference>
<protein>
    <submittedName>
        <fullName evidence="1">DUF1289 domain-containing protein</fullName>
    </submittedName>
</protein>
<evidence type="ECO:0000313" key="1">
    <source>
        <dbReference type="EMBL" id="RDD64916.1"/>
    </source>
</evidence>
<dbReference type="AlphaFoldDB" id="A0A369TPN7"/>
<reference evidence="1 2" key="1">
    <citation type="submission" date="2018-07" db="EMBL/GenBank/DDBJ databases">
        <title>Thalassococcus profundi sp. nov., a marine bacterium isolated from deep seawater of Okinawa Trough.</title>
        <authorList>
            <person name="Yu M."/>
        </authorList>
    </citation>
    <scope>NUCLEOTIDE SEQUENCE [LARGE SCALE GENOMIC DNA]</scope>
    <source>
        <strain evidence="1 2">WRAS1</strain>
    </source>
</reference>
<dbReference type="OrthoDB" id="7906652at2"/>
<organism evidence="1 2">
    <name type="scientific">Thalassococcus profundi</name>
    <dbReference type="NCBI Taxonomy" id="2282382"/>
    <lineage>
        <taxon>Bacteria</taxon>
        <taxon>Pseudomonadati</taxon>
        <taxon>Pseudomonadota</taxon>
        <taxon>Alphaproteobacteria</taxon>
        <taxon>Rhodobacterales</taxon>
        <taxon>Roseobacteraceae</taxon>
        <taxon>Thalassococcus</taxon>
    </lineage>
</organism>
<comment type="caution">
    <text evidence="1">The sequence shown here is derived from an EMBL/GenBank/DDBJ whole genome shotgun (WGS) entry which is preliminary data.</text>
</comment>
<dbReference type="InterPro" id="IPR010710">
    <property type="entry name" value="DUF1289"/>
</dbReference>
<accession>A0A369TPN7</accession>
<proteinExistence type="predicted"/>
<name>A0A369TPN7_9RHOB</name>
<gene>
    <name evidence="1" type="ORF">DU478_17060</name>
</gene>
<keyword evidence="2" id="KW-1185">Reference proteome</keyword>
<dbReference type="Proteomes" id="UP000253977">
    <property type="component" value="Unassembled WGS sequence"/>
</dbReference>
<dbReference type="RefSeq" id="WP_114512177.1">
    <property type="nucleotide sequence ID" value="NZ_QPMK01000016.1"/>
</dbReference>